<comment type="similarity">
    <text evidence="11">Belongs to the chemokine-like receptor (CMKLR) family.</text>
</comment>
<evidence type="ECO:0000256" key="4">
    <source>
        <dbReference type="ARBA" id="ARBA00022989"/>
    </source>
</evidence>
<dbReference type="OMA" id="MAVIMAH"/>
<dbReference type="Gene3D" id="1.20.1070.10">
    <property type="entry name" value="Rhodopsin 7-helix transmembrane proteins"/>
    <property type="match status" value="1"/>
</dbReference>
<dbReference type="Proteomes" id="UP000002279">
    <property type="component" value="Chromosome 5"/>
</dbReference>
<dbReference type="GO" id="GO:0005886">
    <property type="term" value="C:plasma membrane"/>
    <property type="evidence" value="ECO:0000318"/>
    <property type="project" value="GO_Central"/>
</dbReference>
<dbReference type="eggNOG" id="KOG3656">
    <property type="taxonomic scope" value="Eukaryota"/>
</dbReference>
<dbReference type="FunCoup" id="F7C6N8">
    <property type="interactions" value="544"/>
</dbReference>
<gene>
    <name evidence="15" type="primary">LOC100083506</name>
</gene>
<name>F7C6N8_ORNAN</name>
<feature type="transmembrane region" description="Helical" evidence="13">
    <location>
        <begin position="218"/>
        <end position="237"/>
    </location>
</feature>
<dbReference type="GO" id="GO:0007204">
    <property type="term" value="P:positive regulation of cytosolic calcium ion concentration"/>
    <property type="evidence" value="ECO:0000318"/>
    <property type="project" value="GO_Central"/>
</dbReference>
<dbReference type="HOGENOM" id="CLU_009579_8_0_1"/>
<dbReference type="GO" id="GO:0006954">
    <property type="term" value="P:inflammatory response"/>
    <property type="evidence" value="ECO:0000318"/>
    <property type="project" value="GO_Central"/>
</dbReference>
<protein>
    <recommendedName>
        <fullName evidence="14">G-protein coupled receptors family 1 profile domain-containing protein</fullName>
    </recommendedName>
</protein>
<dbReference type="CDD" id="cd15117">
    <property type="entry name" value="7tmA_FPR-like"/>
    <property type="match status" value="1"/>
</dbReference>
<evidence type="ECO:0000313" key="15">
    <source>
        <dbReference type="Ensembl" id="ENSOANP00000022386.2"/>
    </source>
</evidence>
<feature type="transmembrane region" description="Helical" evidence="13">
    <location>
        <begin position="70"/>
        <end position="95"/>
    </location>
</feature>
<evidence type="ECO:0000256" key="3">
    <source>
        <dbReference type="ARBA" id="ARBA00022692"/>
    </source>
</evidence>
<evidence type="ECO:0000256" key="2">
    <source>
        <dbReference type="ARBA" id="ARBA00022475"/>
    </source>
</evidence>
<dbReference type="InterPro" id="IPR000826">
    <property type="entry name" value="Formyl_rcpt-rel"/>
</dbReference>
<dbReference type="InterPro" id="IPR000276">
    <property type="entry name" value="GPCR_Rhodpsn"/>
</dbReference>
<dbReference type="PROSITE" id="PS00237">
    <property type="entry name" value="G_PROTEIN_RECEP_F1_1"/>
    <property type="match status" value="1"/>
</dbReference>
<sequence length="368" mass="40671">MENSSFPLDVLGSSKVPPVAPPSASLQKGLRFLHILSLAVFVVAFLLGTAGNGLVIWVSGFRMPRSVNGVWYLHLAVADFTFCLFLPFSVVYVALGFHWPFGRLLCKLYNSLSVLNLFASVFLLTLISADRCVCVLWPVWARNHRTWARANLVALGAWLMALVLSGPYVVFRDIAVSSGTGKTDCVINYDPWNETRGDPGRRPAVEGPRFSALVLTRFVLGFTVPLLVIGGCCILLASRIWRQRLARSSRPFRVLGSVVAAFFLCWFPFHLVSLMSLVSILGRRSDLNRFVSVLWPLAFCLTCVNSCLNPVLYVFLGRDFRERLLRSLPAALERALAEESGSASGLKKSTLHSMPADGEFQELRGALT</sequence>
<evidence type="ECO:0000313" key="16">
    <source>
        <dbReference type="Proteomes" id="UP000002279"/>
    </source>
</evidence>
<feature type="domain" description="G-protein coupled receptors family 1 profile" evidence="14">
    <location>
        <begin position="51"/>
        <end position="313"/>
    </location>
</feature>
<organism evidence="15 16">
    <name type="scientific">Ornithorhynchus anatinus</name>
    <name type="common">Duckbill platypus</name>
    <dbReference type="NCBI Taxonomy" id="9258"/>
    <lineage>
        <taxon>Eukaryota</taxon>
        <taxon>Metazoa</taxon>
        <taxon>Chordata</taxon>
        <taxon>Craniata</taxon>
        <taxon>Vertebrata</taxon>
        <taxon>Euteleostomi</taxon>
        <taxon>Mammalia</taxon>
        <taxon>Monotremata</taxon>
        <taxon>Ornithorhynchidae</taxon>
        <taxon>Ornithorhynchus</taxon>
    </lineage>
</organism>
<dbReference type="GO" id="GO:0004875">
    <property type="term" value="F:complement receptor activity"/>
    <property type="evidence" value="ECO:0000318"/>
    <property type="project" value="GO_Central"/>
</dbReference>
<dbReference type="GeneTree" id="ENSGT01140000282544"/>
<keyword evidence="5 12" id="KW-0297">G-protein coupled receptor</keyword>
<feature type="transmembrane region" description="Helical" evidence="13">
    <location>
        <begin position="32"/>
        <end position="58"/>
    </location>
</feature>
<keyword evidence="8 12" id="KW-0675">Receptor</keyword>
<reference evidence="15" key="3">
    <citation type="submission" date="2025-09" db="UniProtKB">
        <authorList>
            <consortium name="Ensembl"/>
        </authorList>
    </citation>
    <scope>IDENTIFICATION</scope>
    <source>
        <strain evidence="15">Glennie</strain>
    </source>
</reference>
<dbReference type="GO" id="GO:0004982">
    <property type="term" value="F:N-formyl peptide receptor activity"/>
    <property type="evidence" value="ECO:0000318"/>
    <property type="project" value="GO_Central"/>
</dbReference>
<evidence type="ECO:0000256" key="12">
    <source>
        <dbReference type="RuleBase" id="RU000688"/>
    </source>
</evidence>
<dbReference type="PRINTS" id="PR00237">
    <property type="entry name" value="GPCRRHODOPSN"/>
</dbReference>
<dbReference type="SUPFAM" id="SSF81321">
    <property type="entry name" value="Family A G protein-coupled receptor-like"/>
    <property type="match status" value="1"/>
</dbReference>
<dbReference type="PANTHER" id="PTHR24225">
    <property type="entry name" value="CHEMOTACTIC RECEPTOR"/>
    <property type="match status" value="1"/>
</dbReference>
<keyword evidence="2" id="KW-1003">Cell membrane</keyword>
<comment type="similarity">
    <text evidence="12">Belongs to the G-protein coupled receptor 1 family.</text>
</comment>
<evidence type="ECO:0000256" key="5">
    <source>
        <dbReference type="ARBA" id="ARBA00023040"/>
    </source>
</evidence>
<dbReference type="AlphaFoldDB" id="F7C6N8"/>
<feature type="transmembrane region" description="Helical" evidence="13">
    <location>
        <begin position="152"/>
        <end position="171"/>
    </location>
</feature>
<dbReference type="OrthoDB" id="6088892at2759"/>
<evidence type="ECO:0000256" key="7">
    <source>
        <dbReference type="ARBA" id="ARBA00023157"/>
    </source>
</evidence>
<evidence type="ECO:0000256" key="13">
    <source>
        <dbReference type="SAM" id="Phobius"/>
    </source>
</evidence>
<dbReference type="PRINTS" id="PR00526">
    <property type="entry name" value="FMETLEUPHER"/>
</dbReference>
<reference evidence="15 16" key="1">
    <citation type="journal article" date="2008" name="Nature">
        <title>Genome analysis of the platypus reveals unique signatures of evolution.</title>
        <authorList>
            <person name="Warren W.C."/>
            <person name="Hillier L.W."/>
            <person name="Marshall Graves J.A."/>
            <person name="Birney E."/>
            <person name="Ponting C.P."/>
            <person name="Grutzner F."/>
            <person name="Belov K."/>
            <person name="Miller W."/>
            <person name="Clarke L."/>
            <person name="Chinwalla A.T."/>
            <person name="Yang S.P."/>
            <person name="Heger A."/>
            <person name="Locke D.P."/>
            <person name="Miethke P."/>
            <person name="Waters P.D."/>
            <person name="Veyrunes F."/>
            <person name="Fulton L."/>
            <person name="Fulton B."/>
            <person name="Graves T."/>
            <person name="Wallis J."/>
            <person name="Puente X.S."/>
            <person name="Lopez-Otin C."/>
            <person name="Ordonez G.R."/>
            <person name="Eichler E.E."/>
            <person name="Chen L."/>
            <person name="Cheng Z."/>
            <person name="Deakin J.E."/>
            <person name="Alsop A."/>
            <person name="Thompson K."/>
            <person name="Kirby P."/>
            <person name="Papenfuss A.T."/>
            <person name="Wakefield M.J."/>
            <person name="Olender T."/>
            <person name="Lancet D."/>
            <person name="Huttley G.A."/>
            <person name="Smit A.F."/>
            <person name="Pask A."/>
            <person name="Temple-Smith P."/>
            <person name="Batzer M.A."/>
            <person name="Walker J.A."/>
            <person name="Konkel M.K."/>
            <person name="Harris R.S."/>
            <person name="Whittington C.M."/>
            <person name="Wong E.S."/>
            <person name="Gemmell N.J."/>
            <person name="Buschiazzo E."/>
            <person name="Vargas Jentzsch I.M."/>
            <person name="Merkel A."/>
            <person name="Schmitz J."/>
            <person name="Zemann A."/>
            <person name="Churakov G."/>
            <person name="Kriegs J.O."/>
            <person name="Brosius J."/>
            <person name="Murchison E.P."/>
            <person name="Sachidanandam R."/>
            <person name="Smith C."/>
            <person name="Hannon G.J."/>
            <person name="Tsend-Ayush E."/>
            <person name="McMillan D."/>
            <person name="Attenborough R."/>
            <person name="Rens W."/>
            <person name="Ferguson-Smith M."/>
            <person name="Lefevre C.M."/>
            <person name="Sharp J.A."/>
            <person name="Nicholas K.R."/>
            <person name="Ray D.A."/>
            <person name="Kube M."/>
            <person name="Reinhardt R."/>
            <person name="Pringle T.H."/>
            <person name="Taylor J."/>
            <person name="Jones R.C."/>
            <person name="Nixon B."/>
            <person name="Dacheux J.L."/>
            <person name="Niwa H."/>
            <person name="Sekita Y."/>
            <person name="Huang X."/>
            <person name="Stark A."/>
            <person name="Kheradpour P."/>
            <person name="Kellis M."/>
            <person name="Flicek P."/>
            <person name="Chen Y."/>
            <person name="Webber C."/>
            <person name="Hardison R."/>
            <person name="Nelson J."/>
            <person name="Hallsworth-Pepin K."/>
            <person name="Delehaunty K."/>
            <person name="Markovic C."/>
            <person name="Minx P."/>
            <person name="Feng Y."/>
            <person name="Kremitzki C."/>
            <person name="Mitreva M."/>
            <person name="Glasscock J."/>
            <person name="Wylie T."/>
            <person name="Wohldmann P."/>
            <person name="Thiru P."/>
            <person name="Nhan M.N."/>
            <person name="Pohl C.S."/>
            <person name="Smith S.M."/>
            <person name="Hou S."/>
            <person name="Nefedov M."/>
            <person name="de Jong P.J."/>
            <person name="Renfree M.B."/>
            <person name="Mardis E.R."/>
            <person name="Wilson R.K."/>
        </authorList>
    </citation>
    <scope>NUCLEOTIDE SEQUENCE [LARGE SCALE GENOMIC DNA]</scope>
    <source>
        <strain evidence="15 16">Glennie</strain>
    </source>
</reference>
<dbReference type="GeneID" id="100083506"/>
<feature type="transmembrane region" description="Helical" evidence="13">
    <location>
        <begin position="115"/>
        <end position="140"/>
    </location>
</feature>
<feature type="transmembrane region" description="Helical" evidence="13">
    <location>
        <begin position="293"/>
        <end position="316"/>
    </location>
</feature>
<dbReference type="PROSITE" id="PS50262">
    <property type="entry name" value="G_PROTEIN_RECEP_F1_2"/>
    <property type="match status" value="1"/>
</dbReference>
<accession>F7C6N8</accession>
<dbReference type="InterPro" id="IPR017452">
    <property type="entry name" value="GPCR_Rhodpsn_7TM"/>
</dbReference>
<evidence type="ECO:0000256" key="9">
    <source>
        <dbReference type="ARBA" id="ARBA00023180"/>
    </source>
</evidence>
<evidence type="ECO:0000256" key="8">
    <source>
        <dbReference type="ARBA" id="ARBA00023170"/>
    </source>
</evidence>
<keyword evidence="7" id="KW-1015">Disulfide bond</keyword>
<evidence type="ECO:0000256" key="11">
    <source>
        <dbReference type="ARBA" id="ARBA00025736"/>
    </source>
</evidence>
<dbReference type="FunFam" id="1.20.1070.10:FF:000034">
    <property type="entry name" value="G-protein coupled receptor 1"/>
    <property type="match status" value="1"/>
</dbReference>
<evidence type="ECO:0000256" key="6">
    <source>
        <dbReference type="ARBA" id="ARBA00023136"/>
    </source>
</evidence>
<dbReference type="Pfam" id="PF00001">
    <property type="entry name" value="7tm_1"/>
    <property type="match status" value="1"/>
</dbReference>
<keyword evidence="6 13" id="KW-0472">Membrane</keyword>
<dbReference type="PANTHER" id="PTHR24225:SF0">
    <property type="entry name" value="N-FORMYL PEPTIDE RECEPTOR 2"/>
    <property type="match status" value="1"/>
</dbReference>
<dbReference type="InParanoid" id="F7C6N8"/>
<dbReference type="KEGG" id="oaa:100083506"/>
<keyword evidence="9" id="KW-0325">Glycoprotein</keyword>
<evidence type="ECO:0000256" key="1">
    <source>
        <dbReference type="ARBA" id="ARBA00004651"/>
    </source>
</evidence>
<evidence type="ECO:0000259" key="14">
    <source>
        <dbReference type="PROSITE" id="PS50262"/>
    </source>
</evidence>
<keyword evidence="4 13" id="KW-1133">Transmembrane helix</keyword>
<keyword evidence="10 12" id="KW-0807">Transducer</keyword>
<dbReference type="Ensembl" id="ENSOANT00000022390.2">
    <property type="protein sequence ID" value="ENSOANP00000022386.2"/>
    <property type="gene ID" value="ENSOANG00000014199.2"/>
</dbReference>
<feature type="transmembrane region" description="Helical" evidence="13">
    <location>
        <begin position="258"/>
        <end position="281"/>
    </location>
</feature>
<dbReference type="RefSeq" id="XP_028920524.1">
    <property type="nucleotide sequence ID" value="XM_029064691.1"/>
</dbReference>
<proteinExistence type="inferred from homology"/>
<keyword evidence="3 12" id="KW-0812">Transmembrane</keyword>
<dbReference type="Bgee" id="ENSOANG00000014199">
    <property type="expression patterns" value="Expressed in liver and 5 other cell types or tissues"/>
</dbReference>
<reference evidence="15" key="2">
    <citation type="submission" date="2025-08" db="UniProtKB">
        <authorList>
            <consortium name="Ensembl"/>
        </authorList>
    </citation>
    <scope>IDENTIFICATION</scope>
    <source>
        <strain evidence="15">Glennie</strain>
    </source>
</reference>
<dbReference type="STRING" id="9258.ENSOANP00000022386"/>
<evidence type="ECO:0000256" key="10">
    <source>
        <dbReference type="ARBA" id="ARBA00023224"/>
    </source>
</evidence>
<dbReference type="GO" id="GO:0007200">
    <property type="term" value="P:phospholipase C-activating G protein-coupled receptor signaling pathway"/>
    <property type="evidence" value="ECO:0000318"/>
    <property type="project" value="GO_Central"/>
</dbReference>
<keyword evidence="16" id="KW-1185">Reference proteome</keyword>
<dbReference type="RefSeq" id="XP_028920523.1">
    <property type="nucleotide sequence ID" value="XM_029064690.1"/>
</dbReference>
<comment type="subcellular location">
    <subcellularLocation>
        <location evidence="1">Cell membrane</location>
        <topology evidence="1">Multi-pass membrane protein</topology>
    </subcellularLocation>
</comment>
<dbReference type="GO" id="GO:0002430">
    <property type="term" value="P:complement receptor mediated signaling pathway"/>
    <property type="evidence" value="ECO:0000318"/>
    <property type="project" value="GO_Central"/>
</dbReference>